<accession>A0A6P5GX77</accession>
<protein>
    <submittedName>
        <fullName evidence="2">Uncharacterized protein LOC109727526</fullName>
    </submittedName>
</protein>
<name>A0A6P5GX77_ANACO</name>
<reference evidence="1" key="1">
    <citation type="journal article" date="2015" name="Nat. Genet.">
        <title>The pineapple genome and the evolution of CAM photosynthesis.</title>
        <authorList>
            <person name="Ming R."/>
            <person name="VanBuren R."/>
            <person name="Wai C.M."/>
            <person name="Tang H."/>
            <person name="Schatz M.C."/>
            <person name="Bowers J.E."/>
            <person name="Lyons E."/>
            <person name="Wang M.L."/>
            <person name="Chen J."/>
            <person name="Biggers E."/>
            <person name="Zhang J."/>
            <person name="Huang L."/>
            <person name="Zhang L."/>
            <person name="Miao W."/>
            <person name="Zhang J."/>
            <person name="Ye Z."/>
            <person name="Miao C."/>
            <person name="Lin Z."/>
            <person name="Wang H."/>
            <person name="Zhou H."/>
            <person name="Yim W.C."/>
            <person name="Priest H.D."/>
            <person name="Zheng C."/>
            <person name="Woodhouse M."/>
            <person name="Edger P.P."/>
            <person name="Guyot R."/>
            <person name="Guo H.B."/>
            <person name="Guo H."/>
            <person name="Zheng G."/>
            <person name="Singh R."/>
            <person name="Sharma A."/>
            <person name="Min X."/>
            <person name="Zheng Y."/>
            <person name="Lee H."/>
            <person name="Gurtowski J."/>
            <person name="Sedlazeck F.J."/>
            <person name="Harkess A."/>
            <person name="McKain M.R."/>
            <person name="Liao Z."/>
            <person name="Fang J."/>
            <person name="Liu J."/>
            <person name="Zhang X."/>
            <person name="Zhang Q."/>
            <person name="Hu W."/>
            <person name="Qin Y."/>
            <person name="Wang K."/>
            <person name="Chen L.Y."/>
            <person name="Shirley N."/>
            <person name="Lin Y.R."/>
            <person name="Liu L.Y."/>
            <person name="Hernandez A.G."/>
            <person name="Wright C.L."/>
            <person name="Bulone V."/>
            <person name="Tuskan G.A."/>
            <person name="Heath K."/>
            <person name="Zee F."/>
            <person name="Moore P.H."/>
            <person name="Sunkar R."/>
            <person name="Leebens-Mack J.H."/>
            <person name="Mockler T."/>
            <person name="Bennetzen J.L."/>
            <person name="Freeling M."/>
            <person name="Sankoff D."/>
            <person name="Paterson A.H."/>
            <person name="Zhu X."/>
            <person name="Yang X."/>
            <person name="Smith J.A."/>
            <person name="Cushman J.C."/>
            <person name="Paull R.E."/>
            <person name="Yu Q."/>
        </authorList>
    </citation>
    <scope>NUCLEOTIDE SEQUENCE [LARGE SCALE GENOMIC DNA]</scope>
    <source>
        <strain evidence="1">cv. F153</strain>
    </source>
</reference>
<gene>
    <name evidence="2" type="primary">LOC109727526</name>
</gene>
<proteinExistence type="predicted"/>
<dbReference type="AlphaFoldDB" id="A0A6P5GX77"/>
<evidence type="ECO:0000313" key="1">
    <source>
        <dbReference type="Proteomes" id="UP000515123"/>
    </source>
</evidence>
<organism evidence="1 2">
    <name type="scientific">Ananas comosus</name>
    <name type="common">Pineapple</name>
    <name type="synonym">Ananas ananas</name>
    <dbReference type="NCBI Taxonomy" id="4615"/>
    <lineage>
        <taxon>Eukaryota</taxon>
        <taxon>Viridiplantae</taxon>
        <taxon>Streptophyta</taxon>
        <taxon>Embryophyta</taxon>
        <taxon>Tracheophyta</taxon>
        <taxon>Spermatophyta</taxon>
        <taxon>Magnoliopsida</taxon>
        <taxon>Liliopsida</taxon>
        <taxon>Poales</taxon>
        <taxon>Bromeliaceae</taxon>
        <taxon>Bromelioideae</taxon>
        <taxon>Ananas</taxon>
    </lineage>
</organism>
<sequence>MRISKRIDMFTLGKLKFQGFSEFSELRSASLPVRKIATSDDFFSVIAFRTSAVILLSTIPRYLSRIWIRLGFLSQGQVLITSKAWINSSNLHLTMHLKKT</sequence>
<dbReference type="GeneID" id="109727526"/>
<dbReference type="Proteomes" id="UP000515123">
    <property type="component" value="Linkage group 2"/>
</dbReference>
<keyword evidence="1" id="KW-1185">Reference proteome</keyword>
<reference evidence="2" key="2">
    <citation type="submission" date="2025-08" db="UniProtKB">
        <authorList>
            <consortium name="RefSeq"/>
        </authorList>
    </citation>
    <scope>IDENTIFICATION</scope>
    <source>
        <tissue evidence="2">Leaf</tissue>
    </source>
</reference>
<dbReference type="RefSeq" id="XP_020113261.1">
    <property type="nucleotide sequence ID" value="XM_020257672.1"/>
</dbReference>
<evidence type="ECO:0000313" key="2">
    <source>
        <dbReference type="RefSeq" id="XP_020113261.1"/>
    </source>
</evidence>